<feature type="compositionally biased region" description="Basic and acidic residues" evidence="1">
    <location>
        <begin position="74"/>
        <end position="84"/>
    </location>
</feature>
<dbReference type="Proteomes" id="UP001497382">
    <property type="component" value="Unassembled WGS sequence"/>
</dbReference>
<evidence type="ECO:0000259" key="3">
    <source>
        <dbReference type="PROSITE" id="PS50940"/>
    </source>
</evidence>
<accession>A0AAV2BRC8</accession>
<dbReference type="AlphaFoldDB" id="A0AAV2BRC8"/>
<feature type="signal peptide" evidence="2">
    <location>
        <begin position="1"/>
        <end position="18"/>
    </location>
</feature>
<dbReference type="PROSITE" id="PS50940">
    <property type="entry name" value="CHIT_BIND_II"/>
    <property type="match status" value="1"/>
</dbReference>
<evidence type="ECO:0000256" key="2">
    <source>
        <dbReference type="SAM" id="SignalP"/>
    </source>
</evidence>
<feature type="region of interest" description="Disordered" evidence="1">
    <location>
        <begin position="74"/>
        <end position="95"/>
    </location>
</feature>
<dbReference type="EMBL" id="CAXIEN010000461">
    <property type="protein sequence ID" value="CAL1298452.1"/>
    <property type="molecule type" value="Genomic_DNA"/>
</dbReference>
<evidence type="ECO:0000256" key="1">
    <source>
        <dbReference type="SAM" id="MobiDB-lite"/>
    </source>
</evidence>
<dbReference type="SMART" id="SM00494">
    <property type="entry name" value="ChtBD2"/>
    <property type="match status" value="1"/>
</dbReference>
<name>A0AAV2BRC8_9ARAC</name>
<sequence length="95" mass="10971">MVKLALLSILCISFVVIAIDGKKMPSWHRPRWQCDQMNGFFEDEDDCTKYYFCQNYDWAHYGCPDGLHFNKESGRCESPEKAGCDKSYSTSTQTP</sequence>
<dbReference type="InterPro" id="IPR002557">
    <property type="entry name" value="Chitin-bd_dom"/>
</dbReference>
<dbReference type="Gene3D" id="2.170.140.10">
    <property type="entry name" value="Chitin binding domain"/>
    <property type="match status" value="1"/>
</dbReference>
<dbReference type="GO" id="GO:0005576">
    <property type="term" value="C:extracellular region"/>
    <property type="evidence" value="ECO:0007669"/>
    <property type="project" value="InterPro"/>
</dbReference>
<evidence type="ECO:0000313" key="5">
    <source>
        <dbReference type="Proteomes" id="UP001497382"/>
    </source>
</evidence>
<dbReference type="Pfam" id="PF01607">
    <property type="entry name" value="CBM_14"/>
    <property type="match status" value="1"/>
</dbReference>
<keyword evidence="5" id="KW-1185">Reference proteome</keyword>
<protein>
    <recommendedName>
        <fullName evidence="3">Chitin-binding type-2 domain-containing protein</fullName>
    </recommendedName>
</protein>
<organism evidence="4 5">
    <name type="scientific">Larinioides sclopetarius</name>
    <dbReference type="NCBI Taxonomy" id="280406"/>
    <lineage>
        <taxon>Eukaryota</taxon>
        <taxon>Metazoa</taxon>
        <taxon>Ecdysozoa</taxon>
        <taxon>Arthropoda</taxon>
        <taxon>Chelicerata</taxon>
        <taxon>Arachnida</taxon>
        <taxon>Araneae</taxon>
        <taxon>Araneomorphae</taxon>
        <taxon>Entelegynae</taxon>
        <taxon>Araneoidea</taxon>
        <taxon>Araneidae</taxon>
        <taxon>Larinioides</taxon>
    </lineage>
</organism>
<dbReference type="GO" id="GO:0008061">
    <property type="term" value="F:chitin binding"/>
    <property type="evidence" value="ECO:0007669"/>
    <property type="project" value="InterPro"/>
</dbReference>
<dbReference type="SUPFAM" id="SSF57625">
    <property type="entry name" value="Invertebrate chitin-binding proteins"/>
    <property type="match status" value="1"/>
</dbReference>
<proteinExistence type="predicted"/>
<keyword evidence="2" id="KW-0732">Signal</keyword>
<dbReference type="InterPro" id="IPR036508">
    <property type="entry name" value="Chitin-bd_dom_sf"/>
</dbReference>
<gene>
    <name evidence="4" type="ORF">LARSCL_LOCUS20842</name>
</gene>
<feature type="domain" description="Chitin-binding type-2" evidence="3">
    <location>
        <begin position="31"/>
        <end position="86"/>
    </location>
</feature>
<feature type="chain" id="PRO_5043796906" description="Chitin-binding type-2 domain-containing protein" evidence="2">
    <location>
        <begin position="19"/>
        <end position="95"/>
    </location>
</feature>
<comment type="caution">
    <text evidence="4">The sequence shown here is derived from an EMBL/GenBank/DDBJ whole genome shotgun (WGS) entry which is preliminary data.</text>
</comment>
<reference evidence="4 5" key="1">
    <citation type="submission" date="2024-04" db="EMBL/GenBank/DDBJ databases">
        <authorList>
            <person name="Rising A."/>
            <person name="Reimegard J."/>
            <person name="Sonavane S."/>
            <person name="Akerstrom W."/>
            <person name="Nylinder S."/>
            <person name="Hedman E."/>
            <person name="Kallberg Y."/>
        </authorList>
    </citation>
    <scope>NUCLEOTIDE SEQUENCE [LARGE SCALE GENOMIC DNA]</scope>
</reference>
<evidence type="ECO:0000313" key="4">
    <source>
        <dbReference type="EMBL" id="CAL1298452.1"/>
    </source>
</evidence>